<comment type="caution">
    <text evidence="2">The sequence shown here is derived from an EMBL/GenBank/DDBJ whole genome shotgun (WGS) entry which is preliminary data.</text>
</comment>
<accession>A0ABP7QZ44</accession>
<dbReference type="Gene3D" id="3.40.50.720">
    <property type="entry name" value="NAD(P)-binding Rossmann-like Domain"/>
    <property type="match status" value="1"/>
</dbReference>
<dbReference type="EMBL" id="BAABAL010000004">
    <property type="protein sequence ID" value="GAA3990201.1"/>
    <property type="molecule type" value="Genomic_DNA"/>
</dbReference>
<feature type="domain" description="Thioester reductase (TE)" evidence="1">
    <location>
        <begin position="6"/>
        <end position="224"/>
    </location>
</feature>
<dbReference type="InterPro" id="IPR036291">
    <property type="entry name" value="NAD(P)-bd_dom_sf"/>
</dbReference>
<dbReference type="PANTHER" id="PTHR11011">
    <property type="entry name" value="MALE STERILITY PROTEIN 2-RELATED"/>
    <property type="match status" value="1"/>
</dbReference>
<evidence type="ECO:0000313" key="3">
    <source>
        <dbReference type="Proteomes" id="UP001501747"/>
    </source>
</evidence>
<keyword evidence="3" id="KW-1185">Reference proteome</keyword>
<gene>
    <name evidence="2" type="ORF">GCM10022247_06060</name>
</gene>
<dbReference type="InterPro" id="IPR013120">
    <property type="entry name" value="FAR_NAD-bd"/>
</dbReference>
<dbReference type="Pfam" id="PF07993">
    <property type="entry name" value="NAD_binding_4"/>
    <property type="match status" value="1"/>
</dbReference>
<evidence type="ECO:0000313" key="2">
    <source>
        <dbReference type="EMBL" id="GAA3990201.1"/>
    </source>
</evidence>
<dbReference type="Proteomes" id="UP001501747">
    <property type="component" value="Unassembled WGS sequence"/>
</dbReference>
<dbReference type="SUPFAM" id="SSF51735">
    <property type="entry name" value="NAD(P)-binding Rossmann-fold domains"/>
    <property type="match status" value="1"/>
</dbReference>
<reference evidence="3" key="1">
    <citation type="journal article" date="2019" name="Int. J. Syst. Evol. Microbiol.">
        <title>The Global Catalogue of Microorganisms (GCM) 10K type strain sequencing project: providing services to taxonomists for standard genome sequencing and annotation.</title>
        <authorList>
            <consortium name="The Broad Institute Genomics Platform"/>
            <consortium name="The Broad Institute Genome Sequencing Center for Infectious Disease"/>
            <person name="Wu L."/>
            <person name="Ma J."/>
        </authorList>
    </citation>
    <scope>NUCLEOTIDE SEQUENCE [LARGE SCALE GENOMIC DNA]</scope>
    <source>
        <strain evidence="3">JCM 17342</strain>
    </source>
</reference>
<organism evidence="2 3">
    <name type="scientific">Allokutzneria multivorans</name>
    <dbReference type="NCBI Taxonomy" id="1142134"/>
    <lineage>
        <taxon>Bacteria</taxon>
        <taxon>Bacillati</taxon>
        <taxon>Actinomycetota</taxon>
        <taxon>Actinomycetes</taxon>
        <taxon>Pseudonocardiales</taxon>
        <taxon>Pseudonocardiaceae</taxon>
        <taxon>Allokutzneria</taxon>
    </lineage>
</organism>
<name>A0ABP7QZ44_9PSEU</name>
<dbReference type="InterPro" id="IPR026055">
    <property type="entry name" value="FAR"/>
</dbReference>
<dbReference type="RefSeq" id="WP_344870924.1">
    <property type="nucleotide sequence ID" value="NZ_BAABAL010000004.1"/>
</dbReference>
<proteinExistence type="predicted"/>
<dbReference type="PANTHER" id="PTHR11011:SF99">
    <property type="entry name" value="FATTY ACYL-COA REDUCTASE 3"/>
    <property type="match status" value="1"/>
</dbReference>
<sequence length="354" mass="38304">MSTILVTGATGLVGSEVVARLVKAGHDVLALVHRQQVLLRNNGTALRSGDVTLVPGDVTKPRLGLPSRIASTVDKVVHCAAITDFGRAREVYQSINVDGTANVAELAAGLGVPLVHVGTAYVCGERDGVALESDLDVGQRFANAYEESKLQAETLVHKARANGLAAAVVRPSIVVGAERTGVVRDFKNLYVVLKLTTEGKVRSIPGHYDANLDLVPVDYVADLIVEVAERFAEAEGKTFHAVGKALTLRDFSDVLAEYPSFTVPRFVPPSSFDAQRLPVGERMYYERVASLYESYFQRRVHFDTSTADAFRRRKAPVGGQVYLRRLLDHCLKVGYLGAPLPSFTEVLSTLDGDA</sequence>
<protein>
    <recommendedName>
        <fullName evidence="1">Thioester reductase (TE) domain-containing protein</fullName>
    </recommendedName>
</protein>
<evidence type="ECO:0000259" key="1">
    <source>
        <dbReference type="Pfam" id="PF07993"/>
    </source>
</evidence>